<dbReference type="InterPro" id="IPR050063">
    <property type="entry name" value="Ribosomal_protein_uL29"/>
</dbReference>
<dbReference type="AlphaFoldDB" id="A0A1H6FP07"/>
<dbReference type="EMBL" id="FNWJ01000001">
    <property type="protein sequence ID" value="SEH11868.1"/>
    <property type="molecule type" value="Genomic_DNA"/>
</dbReference>
<evidence type="ECO:0000256" key="5">
    <source>
        <dbReference type="HAMAP-Rule" id="MF_00374"/>
    </source>
</evidence>
<dbReference type="Pfam" id="PF00831">
    <property type="entry name" value="Ribosomal_L29"/>
    <property type="match status" value="1"/>
</dbReference>
<evidence type="ECO:0000313" key="6">
    <source>
        <dbReference type="EMBL" id="SEH11868.1"/>
    </source>
</evidence>
<protein>
    <recommendedName>
        <fullName evidence="4 5">Large ribosomal subunit protein uL29</fullName>
    </recommendedName>
</protein>
<dbReference type="FunFam" id="1.10.287.310:FF:000001">
    <property type="entry name" value="50S ribosomal protein L29"/>
    <property type="match status" value="1"/>
</dbReference>
<gene>
    <name evidence="5" type="primary">rpmC</name>
    <name evidence="6" type="ORF">SAMN02745716_0906</name>
</gene>
<keyword evidence="3 5" id="KW-0687">Ribonucleoprotein</keyword>
<evidence type="ECO:0000256" key="4">
    <source>
        <dbReference type="ARBA" id="ARBA00035204"/>
    </source>
</evidence>
<dbReference type="PANTHER" id="PTHR10916">
    <property type="entry name" value="60S RIBOSOMAL PROTEIN L35/50S RIBOSOMAL PROTEIN L29"/>
    <property type="match status" value="1"/>
</dbReference>
<proteinExistence type="inferred from homology"/>
<keyword evidence="7" id="KW-1185">Reference proteome</keyword>
<dbReference type="InterPro" id="IPR036049">
    <property type="entry name" value="Ribosomal_uL29_sf"/>
</dbReference>
<evidence type="ECO:0000256" key="2">
    <source>
        <dbReference type="ARBA" id="ARBA00022980"/>
    </source>
</evidence>
<keyword evidence="2 5" id="KW-0689">Ribosomal protein</keyword>
<dbReference type="Proteomes" id="UP000222056">
    <property type="component" value="Unassembled WGS sequence"/>
</dbReference>
<dbReference type="CDD" id="cd00427">
    <property type="entry name" value="Ribosomal_L29_HIP"/>
    <property type="match status" value="1"/>
</dbReference>
<evidence type="ECO:0000256" key="1">
    <source>
        <dbReference type="ARBA" id="ARBA00009254"/>
    </source>
</evidence>
<name>A0A1H6FP07_THEAL</name>
<dbReference type="SUPFAM" id="SSF46561">
    <property type="entry name" value="Ribosomal protein L29 (L29p)"/>
    <property type="match status" value="1"/>
</dbReference>
<dbReference type="GO" id="GO:0006412">
    <property type="term" value="P:translation"/>
    <property type="evidence" value="ECO:0007669"/>
    <property type="project" value="UniProtKB-UniRule"/>
</dbReference>
<dbReference type="NCBIfam" id="TIGR00012">
    <property type="entry name" value="L29"/>
    <property type="match status" value="1"/>
</dbReference>
<dbReference type="PANTHER" id="PTHR10916:SF0">
    <property type="entry name" value="LARGE RIBOSOMAL SUBUNIT PROTEIN UL29C"/>
    <property type="match status" value="1"/>
</dbReference>
<evidence type="ECO:0000256" key="3">
    <source>
        <dbReference type="ARBA" id="ARBA00023274"/>
    </source>
</evidence>
<dbReference type="HAMAP" id="MF_00374">
    <property type="entry name" value="Ribosomal_uL29"/>
    <property type="match status" value="1"/>
</dbReference>
<comment type="similarity">
    <text evidence="1 5">Belongs to the universal ribosomal protein uL29 family.</text>
</comment>
<sequence>MKATEVRQLDDAALVEFIDAARQELFNLRFQHATGQLENTARIKQVKKDIARGLTIARERGLDVDRALAALRRERAERN</sequence>
<dbReference type="Gene3D" id="1.10.287.310">
    <property type="match status" value="1"/>
</dbReference>
<dbReference type="STRING" id="29539.SAMN02745716_0906"/>
<accession>A0A1H6FP07</accession>
<dbReference type="RefSeq" id="WP_093116584.1">
    <property type="nucleotide sequence ID" value="NZ_FNWJ01000001.1"/>
</dbReference>
<dbReference type="OrthoDB" id="9815192at2"/>
<organism evidence="6 7">
    <name type="scientific">Thermoleophilum album</name>
    <dbReference type="NCBI Taxonomy" id="29539"/>
    <lineage>
        <taxon>Bacteria</taxon>
        <taxon>Bacillati</taxon>
        <taxon>Actinomycetota</taxon>
        <taxon>Thermoleophilia</taxon>
        <taxon>Thermoleophilales</taxon>
        <taxon>Thermoleophilaceae</taxon>
        <taxon>Thermoleophilum</taxon>
    </lineage>
</organism>
<evidence type="ECO:0000313" key="7">
    <source>
        <dbReference type="Proteomes" id="UP000222056"/>
    </source>
</evidence>
<dbReference type="InterPro" id="IPR001854">
    <property type="entry name" value="Ribosomal_uL29"/>
</dbReference>
<dbReference type="GO" id="GO:0022625">
    <property type="term" value="C:cytosolic large ribosomal subunit"/>
    <property type="evidence" value="ECO:0007669"/>
    <property type="project" value="TreeGrafter"/>
</dbReference>
<dbReference type="GO" id="GO:0003735">
    <property type="term" value="F:structural constituent of ribosome"/>
    <property type="evidence" value="ECO:0007669"/>
    <property type="project" value="InterPro"/>
</dbReference>
<reference evidence="7" key="1">
    <citation type="submission" date="2016-10" db="EMBL/GenBank/DDBJ databases">
        <authorList>
            <person name="Varghese N."/>
            <person name="Submissions S."/>
        </authorList>
    </citation>
    <scope>NUCLEOTIDE SEQUENCE [LARGE SCALE GENOMIC DNA]</scope>
    <source>
        <strain evidence="7">ATCC 35263</strain>
    </source>
</reference>